<keyword evidence="2" id="KW-1185">Reference proteome</keyword>
<sequence>MNAQKLSKRLETVASFVPTGAVVADIGSDHAYLPCYLVHRGVASRAIAGEVVQGPYESAERQVRTEGLADKITVRLANGLAAVTPQDQVDTVTIAGMGGPLIVSILEKHPESLETVTRLILQPNIHAKVIREWALQHGWALIDEVILEEDEKIYEVLVLQRGEMTLTEQEILLGKFLPARKAPAFVKKWTREYDNWKRVYGAIERAEATLENEAKKQELTQYMTWIEGVLR</sequence>
<dbReference type="Gene3D" id="1.10.287.1890">
    <property type="match status" value="1"/>
</dbReference>
<dbReference type="PANTHER" id="PTHR38451">
    <property type="entry name" value="TRNA (ADENINE(22)-N(1))-METHYLTRANSFERASE"/>
    <property type="match status" value="1"/>
</dbReference>
<dbReference type="EMBL" id="MASJ01000001">
    <property type="protein sequence ID" value="OCS88547.1"/>
    <property type="molecule type" value="Genomic_DNA"/>
</dbReference>
<evidence type="ECO:0000313" key="2">
    <source>
        <dbReference type="Proteomes" id="UP000093199"/>
    </source>
</evidence>
<dbReference type="SUPFAM" id="SSF53335">
    <property type="entry name" value="S-adenosyl-L-methionine-dependent methyltransferases"/>
    <property type="match status" value="1"/>
</dbReference>
<keyword evidence="1" id="KW-0489">Methyltransferase</keyword>
<accession>A0A1C0YMZ8</accession>
<dbReference type="InterPro" id="IPR029063">
    <property type="entry name" value="SAM-dependent_MTases_sf"/>
</dbReference>
<proteinExistence type="predicted"/>
<dbReference type="Pfam" id="PF04816">
    <property type="entry name" value="TrmK"/>
    <property type="match status" value="1"/>
</dbReference>
<dbReference type="PANTHER" id="PTHR38451:SF1">
    <property type="entry name" value="TRNA (ADENINE(22)-N(1))-METHYLTRANSFERASE"/>
    <property type="match status" value="1"/>
</dbReference>
<dbReference type="AlphaFoldDB" id="A0A1C0YMZ8"/>
<organism evidence="1 2">
    <name type="scientific">Caryophanon tenue</name>
    <dbReference type="NCBI Taxonomy" id="33978"/>
    <lineage>
        <taxon>Bacteria</taxon>
        <taxon>Bacillati</taxon>
        <taxon>Bacillota</taxon>
        <taxon>Bacilli</taxon>
        <taxon>Bacillales</taxon>
        <taxon>Caryophanaceae</taxon>
        <taxon>Caryophanon</taxon>
    </lineage>
</organism>
<dbReference type="RefSeq" id="WP_066542340.1">
    <property type="nucleotide sequence ID" value="NZ_MASJ01000001.1"/>
</dbReference>
<dbReference type="Gene3D" id="3.40.50.150">
    <property type="entry name" value="Vaccinia Virus protein VP39"/>
    <property type="match status" value="1"/>
</dbReference>
<dbReference type="GO" id="GO:0160105">
    <property type="term" value="F:tRNA (adenine(22)-N1)-methyltransferase activity"/>
    <property type="evidence" value="ECO:0007669"/>
    <property type="project" value="InterPro"/>
</dbReference>
<evidence type="ECO:0000313" key="1">
    <source>
        <dbReference type="EMBL" id="OCS88547.1"/>
    </source>
</evidence>
<dbReference type="STRING" id="33978.A6M13_01500"/>
<reference evidence="1 2" key="1">
    <citation type="submission" date="2016-07" db="EMBL/GenBank/DDBJ databases">
        <title>Caryophanon tenue genome sequencing.</title>
        <authorList>
            <person name="Verma A."/>
            <person name="Pal Y."/>
            <person name="Krishnamurthi S."/>
        </authorList>
    </citation>
    <scope>NUCLEOTIDE SEQUENCE [LARGE SCALE GENOMIC DNA]</scope>
    <source>
        <strain evidence="1 2">DSM 14152</strain>
    </source>
</reference>
<dbReference type="InterPro" id="IPR006901">
    <property type="entry name" value="TrmK"/>
</dbReference>
<dbReference type="OrthoDB" id="5881184at2"/>
<dbReference type="PIRSF" id="PIRSF018637">
    <property type="entry name" value="TrmK"/>
    <property type="match status" value="1"/>
</dbReference>
<gene>
    <name evidence="1" type="ORF">A6M13_01500</name>
</gene>
<dbReference type="Proteomes" id="UP000093199">
    <property type="component" value="Unassembled WGS sequence"/>
</dbReference>
<keyword evidence="1" id="KW-0808">Transferase</keyword>
<dbReference type="GO" id="GO:0032259">
    <property type="term" value="P:methylation"/>
    <property type="evidence" value="ECO:0007669"/>
    <property type="project" value="UniProtKB-KW"/>
</dbReference>
<name>A0A1C0YMZ8_9BACL</name>
<protein>
    <submittedName>
        <fullName evidence="1">SAM-dependent methyltransferase</fullName>
    </submittedName>
</protein>
<comment type="caution">
    <text evidence="1">The sequence shown here is derived from an EMBL/GenBank/DDBJ whole genome shotgun (WGS) entry which is preliminary data.</text>
</comment>